<reference evidence="1 2" key="1">
    <citation type="submission" date="2017-04" db="EMBL/GenBank/DDBJ databases">
        <title>Draft Aigarchaeota genome from a New Zealand hot spring.</title>
        <authorList>
            <person name="Reysenbach A.-L."/>
            <person name="Donaho J.A."/>
            <person name="Gerhart J."/>
            <person name="Kelley J.F."/>
            <person name="Kouba K."/>
            <person name="Podar M."/>
            <person name="Stott M."/>
        </authorList>
    </citation>
    <scope>NUCLEOTIDE SEQUENCE [LARGE SCALE GENOMIC DNA]</scope>
    <source>
        <strain evidence="1">NZ13_MG1</strain>
    </source>
</reference>
<proteinExistence type="predicted"/>
<evidence type="ECO:0000313" key="2">
    <source>
        <dbReference type="Proteomes" id="UP000244066"/>
    </source>
</evidence>
<accession>A0A2R7Y180</accession>
<evidence type="ECO:0000313" key="1">
    <source>
        <dbReference type="EMBL" id="PUA31199.1"/>
    </source>
</evidence>
<dbReference type="AlphaFoldDB" id="A0A2R7Y180"/>
<dbReference type="EMBL" id="NDWU01000023">
    <property type="protein sequence ID" value="PUA31199.1"/>
    <property type="molecule type" value="Genomic_DNA"/>
</dbReference>
<dbReference type="Proteomes" id="UP000244066">
    <property type="component" value="Unassembled WGS sequence"/>
</dbReference>
<protein>
    <submittedName>
        <fullName evidence="1">Uncharacterized protein</fullName>
    </submittedName>
</protein>
<sequence length="99" mass="11617">MTARVDFISQSWALLMLVFRIEVRMPPRFFSTIPLVYSGVGLRYFHTGFIPSGFMHLGKWLWRFYPLTLIWLDEASGRFEEALFSFCFAHQSVREKGSS</sequence>
<name>A0A2R7Y180_9ARCH</name>
<organism evidence="1 2">
    <name type="scientific">Candidatus Terraquivivens tikiterensis</name>
    <dbReference type="NCBI Taxonomy" id="1980982"/>
    <lineage>
        <taxon>Archaea</taxon>
        <taxon>Nitrososphaerota</taxon>
        <taxon>Candidatus Wolframiiraptoraceae</taxon>
        <taxon>Candidatus Terraquivivens</taxon>
    </lineage>
</organism>
<comment type="caution">
    <text evidence="1">The sequence shown here is derived from an EMBL/GenBank/DDBJ whole genome shotgun (WGS) entry which is preliminary data.</text>
</comment>
<gene>
    <name evidence="1" type="ORF">B9J98_07310</name>
</gene>